<evidence type="ECO:0000256" key="1">
    <source>
        <dbReference type="SAM" id="Coils"/>
    </source>
</evidence>
<dbReference type="Proteomes" id="UP000228495">
    <property type="component" value="Unassembled WGS sequence"/>
</dbReference>
<dbReference type="EMBL" id="PCSU01000022">
    <property type="protein sequence ID" value="PIP56722.1"/>
    <property type="molecule type" value="Genomic_DNA"/>
</dbReference>
<evidence type="ECO:0000313" key="3">
    <source>
        <dbReference type="EMBL" id="PIP56722.1"/>
    </source>
</evidence>
<accession>A0A2H0BGB9</accession>
<proteinExistence type="predicted"/>
<evidence type="ECO:0000313" key="4">
    <source>
        <dbReference type="Proteomes" id="UP000228495"/>
    </source>
</evidence>
<feature type="region of interest" description="Disordered" evidence="2">
    <location>
        <begin position="220"/>
        <end position="248"/>
    </location>
</feature>
<comment type="caution">
    <text evidence="3">The sequence shown here is derived from an EMBL/GenBank/DDBJ whole genome shotgun (WGS) entry which is preliminary data.</text>
</comment>
<feature type="coiled-coil region" evidence="1">
    <location>
        <begin position="143"/>
        <end position="170"/>
    </location>
</feature>
<gene>
    <name evidence="3" type="ORF">COX05_01585</name>
</gene>
<organism evidence="3 4">
    <name type="scientific">candidate division WWE3 bacterium CG22_combo_CG10-13_8_21_14_all_39_12</name>
    <dbReference type="NCBI Taxonomy" id="1975094"/>
    <lineage>
        <taxon>Bacteria</taxon>
        <taxon>Katanobacteria</taxon>
    </lineage>
</organism>
<name>A0A2H0BGB9_UNCKA</name>
<protein>
    <submittedName>
        <fullName evidence="3">Uncharacterized protein</fullName>
    </submittedName>
</protein>
<sequence length="248" mass="28027">MKPSEFLDKFIDGYLLCDLKQMAKCQPDEADTAGGAGYPMVMTVLSGIEILGYLLIPNEDEYNYSAGFAYFKEYWNNYLSEVNENYSHLASIFYKLLRHGLAHTFISKHGIQITKNTRRSLFLDLENKQLIMDCVVFYWDFEKSYLNQAKSELLNNMERTERKIRSLADSYSQDSEMIFNELETRINSGQSVLTDLILKPSATNLGSIASGASLSLQMPSRTTSTSVSGTGSLNTTTLPFENNDSENE</sequence>
<keyword evidence="1" id="KW-0175">Coiled coil</keyword>
<dbReference type="AlphaFoldDB" id="A0A2H0BGB9"/>
<reference evidence="3 4" key="1">
    <citation type="submission" date="2017-09" db="EMBL/GenBank/DDBJ databases">
        <title>Depth-based differentiation of microbial function through sediment-hosted aquifers and enrichment of novel symbionts in the deep terrestrial subsurface.</title>
        <authorList>
            <person name="Probst A.J."/>
            <person name="Ladd B."/>
            <person name="Jarett J.K."/>
            <person name="Geller-Mcgrath D.E."/>
            <person name="Sieber C.M."/>
            <person name="Emerson J.B."/>
            <person name="Anantharaman K."/>
            <person name="Thomas B.C."/>
            <person name="Malmstrom R."/>
            <person name="Stieglmeier M."/>
            <person name="Klingl A."/>
            <person name="Woyke T."/>
            <person name="Ryan C.M."/>
            <person name="Banfield J.F."/>
        </authorList>
    </citation>
    <scope>NUCLEOTIDE SEQUENCE [LARGE SCALE GENOMIC DNA]</scope>
    <source>
        <strain evidence="3">CG22_combo_CG10-13_8_21_14_all_39_12</strain>
    </source>
</reference>
<feature type="compositionally biased region" description="Low complexity" evidence="2">
    <location>
        <begin position="220"/>
        <end position="238"/>
    </location>
</feature>
<evidence type="ECO:0000256" key="2">
    <source>
        <dbReference type="SAM" id="MobiDB-lite"/>
    </source>
</evidence>